<comment type="subcellular location">
    <subcellularLocation>
        <location evidence="1">Cell outer membrane</location>
    </subcellularLocation>
</comment>
<keyword evidence="3" id="KW-0998">Cell outer membrane</keyword>
<dbReference type="PANTHER" id="PTHR30329:SF21">
    <property type="entry name" value="LIPOPROTEIN YIAD-RELATED"/>
    <property type="match status" value="1"/>
</dbReference>
<dbReference type="PRINTS" id="PR01021">
    <property type="entry name" value="OMPADOMAIN"/>
</dbReference>
<evidence type="ECO:0000313" key="7">
    <source>
        <dbReference type="EMBL" id="MFH6983866.1"/>
    </source>
</evidence>
<dbReference type="InterPro" id="IPR006665">
    <property type="entry name" value="OmpA-like"/>
</dbReference>
<gene>
    <name evidence="7" type="ORF">ACHKAR_10460</name>
</gene>
<dbReference type="EMBL" id="JBIPKE010000016">
    <property type="protein sequence ID" value="MFH6983866.1"/>
    <property type="molecule type" value="Genomic_DNA"/>
</dbReference>
<dbReference type="InterPro" id="IPR011659">
    <property type="entry name" value="WD40"/>
</dbReference>
<dbReference type="RefSeq" id="WP_159582517.1">
    <property type="nucleotide sequence ID" value="NZ_JBIPKE010000016.1"/>
</dbReference>
<organism evidence="7 8">
    <name type="scientific">Marinoscillum luteum</name>
    <dbReference type="NCBI Taxonomy" id="861051"/>
    <lineage>
        <taxon>Bacteria</taxon>
        <taxon>Pseudomonadati</taxon>
        <taxon>Bacteroidota</taxon>
        <taxon>Cytophagia</taxon>
        <taxon>Cytophagales</taxon>
        <taxon>Reichenbachiellaceae</taxon>
        <taxon>Marinoscillum</taxon>
    </lineage>
</organism>
<evidence type="ECO:0000259" key="6">
    <source>
        <dbReference type="PROSITE" id="PS51123"/>
    </source>
</evidence>
<sequence length="686" mass="76238">MKKSVAVYLFAYFVTLSTFAQETVVWGSQVVDVSSEYSPLEYSAIQALHKPNVMPSGGDNPNAWRPKSENGEEFIMVSFDKPIRAKQVAIAESENPGAVTRVYAYDNEYNEYTLFELTPRAIPIDSRLLNLFFDDTPYEIYAIKVFIDGEAVPGYNAIDAIGISASNLPISVLINLVPGMAQNKEADKLSTNVNSPYIEHSPIISPDGKHLYFSRRYHPDNVGGVDDVEDIWVSDLDPKTGEWLPAKNIGPPLNTEGPNFISSITMVDGEEVLVLGNRYGKKGRMYTGVSVSRRKGDKFDDPVAVEVTNDYNYSPKVDYFLSASGKAMVIAAERDDSYGGRDLYVSFDQGGTWSEPKNLGDEINTAADDFSPFLGIDEKTLYYSTSGLSGYGGSDIYVTIRLDKTWERWSDPENLGSSVNSKGDDQYFSIPSSGKHIYFSRGTIDDDTDIFRFKADDIFLDKGSPLMETVGHLTTDKPDAYFATIKGRVMEQGTNMLMPGVHMVLERLPDGVDIGQVRSDENGIFEMTVRGGARYGLLAKHPGYISTNENFDLNKLASNDSIVVDIYLSQIKKGASIVLKNIFFDFDQAVLKTSSYPELSRLLEYMQSGEIKKVEVSGHTDSRGDADYNQRLSQRRAQAVTNYLRQNGITADRIVTMGYGEAQPIDTNDTSAGRQKNRRVEFKIAE</sequence>
<proteinExistence type="predicted"/>
<dbReference type="PROSITE" id="PS51123">
    <property type="entry name" value="OMPA_2"/>
    <property type="match status" value="1"/>
</dbReference>
<evidence type="ECO:0000256" key="4">
    <source>
        <dbReference type="PROSITE-ProRule" id="PRU00473"/>
    </source>
</evidence>
<keyword evidence="8" id="KW-1185">Reference proteome</keyword>
<dbReference type="CDD" id="cd07185">
    <property type="entry name" value="OmpA_C-like"/>
    <property type="match status" value="1"/>
</dbReference>
<dbReference type="Pfam" id="PF07676">
    <property type="entry name" value="PD40"/>
    <property type="match status" value="1"/>
</dbReference>
<name>A0ABW7N8B8_9BACT</name>
<dbReference type="SUPFAM" id="SSF82171">
    <property type="entry name" value="DPP6 N-terminal domain-like"/>
    <property type="match status" value="1"/>
</dbReference>
<feature type="signal peptide" evidence="5">
    <location>
        <begin position="1"/>
        <end position="20"/>
    </location>
</feature>
<protein>
    <submittedName>
        <fullName evidence="7">OmpA family protein</fullName>
    </submittedName>
</protein>
<dbReference type="SUPFAM" id="SSF49464">
    <property type="entry name" value="Carboxypeptidase regulatory domain-like"/>
    <property type="match status" value="1"/>
</dbReference>
<reference evidence="7 8" key="1">
    <citation type="journal article" date="2013" name="Int. J. Syst. Evol. Microbiol.">
        <title>Marinoscillum luteum sp. nov., isolated from marine sediment.</title>
        <authorList>
            <person name="Cha I.T."/>
            <person name="Park S.J."/>
            <person name="Kim S.J."/>
            <person name="Kim J.G."/>
            <person name="Jung M.Y."/>
            <person name="Shin K.S."/>
            <person name="Kwon K.K."/>
            <person name="Yang S.H."/>
            <person name="Seo Y.S."/>
            <person name="Rhee S.K."/>
        </authorList>
    </citation>
    <scope>NUCLEOTIDE SEQUENCE [LARGE SCALE GENOMIC DNA]</scope>
    <source>
        <strain evidence="7 8">KCTC 23939</strain>
    </source>
</reference>
<dbReference type="PANTHER" id="PTHR30329">
    <property type="entry name" value="STATOR ELEMENT OF FLAGELLAR MOTOR COMPLEX"/>
    <property type="match status" value="1"/>
</dbReference>
<keyword evidence="5" id="KW-0732">Signal</keyword>
<evidence type="ECO:0000256" key="3">
    <source>
        <dbReference type="ARBA" id="ARBA00023237"/>
    </source>
</evidence>
<evidence type="ECO:0000256" key="2">
    <source>
        <dbReference type="ARBA" id="ARBA00023136"/>
    </source>
</evidence>
<dbReference type="Gene3D" id="3.30.1330.60">
    <property type="entry name" value="OmpA-like domain"/>
    <property type="match status" value="1"/>
</dbReference>
<dbReference type="Pfam" id="PF00691">
    <property type="entry name" value="OmpA"/>
    <property type="match status" value="1"/>
</dbReference>
<dbReference type="InterPro" id="IPR050330">
    <property type="entry name" value="Bact_OuterMem_StrucFunc"/>
</dbReference>
<comment type="caution">
    <text evidence="7">The sequence shown here is derived from an EMBL/GenBank/DDBJ whole genome shotgun (WGS) entry which is preliminary data.</text>
</comment>
<keyword evidence="2 4" id="KW-0472">Membrane</keyword>
<dbReference type="InterPro" id="IPR036737">
    <property type="entry name" value="OmpA-like_sf"/>
</dbReference>
<evidence type="ECO:0000313" key="8">
    <source>
        <dbReference type="Proteomes" id="UP001610063"/>
    </source>
</evidence>
<evidence type="ECO:0000256" key="1">
    <source>
        <dbReference type="ARBA" id="ARBA00004442"/>
    </source>
</evidence>
<dbReference type="SUPFAM" id="SSF103088">
    <property type="entry name" value="OmpA-like"/>
    <property type="match status" value="1"/>
</dbReference>
<feature type="domain" description="OmpA-like" evidence="6">
    <location>
        <begin position="571"/>
        <end position="686"/>
    </location>
</feature>
<feature type="chain" id="PRO_5046795199" evidence="5">
    <location>
        <begin position="21"/>
        <end position="686"/>
    </location>
</feature>
<dbReference type="InterPro" id="IPR008969">
    <property type="entry name" value="CarboxyPept-like_regulatory"/>
</dbReference>
<dbReference type="InterPro" id="IPR006664">
    <property type="entry name" value="OMP_bac"/>
</dbReference>
<accession>A0ABW7N8B8</accession>
<dbReference type="Proteomes" id="UP001610063">
    <property type="component" value="Unassembled WGS sequence"/>
</dbReference>
<evidence type="ECO:0000256" key="5">
    <source>
        <dbReference type="SAM" id="SignalP"/>
    </source>
</evidence>